<dbReference type="EMBL" id="KE525303">
    <property type="protein sequence ID" value="KFB45389.1"/>
    <property type="molecule type" value="Genomic_DNA"/>
</dbReference>
<evidence type="ECO:0000313" key="2">
    <source>
        <dbReference type="EMBL" id="KFB45389.1"/>
    </source>
</evidence>
<name>A0A084W595_ANOSI</name>
<feature type="region of interest" description="Disordered" evidence="1">
    <location>
        <begin position="68"/>
        <end position="98"/>
    </location>
</feature>
<keyword evidence="4" id="KW-1185">Reference proteome</keyword>
<accession>A0A084W595</accession>
<protein>
    <submittedName>
        <fullName evidence="2 3">Uncharacterized protein</fullName>
    </submittedName>
</protein>
<evidence type="ECO:0000256" key="1">
    <source>
        <dbReference type="SAM" id="MobiDB-lite"/>
    </source>
</evidence>
<dbReference type="VEuPathDB" id="VectorBase:ASIC013335"/>
<reference evidence="2 4" key="1">
    <citation type="journal article" date="2014" name="BMC Genomics">
        <title>Genome sequence of Anopheles sinensis provides insight into genetics basis of mosquito competence for malaria parasites.</title>
        <authorList>
            <person name="Zhou D."/>
            <person name="Zhang D."/>
            <person name="Ding G."/>
            <person name="Shi L."/>
            <person name="Hou Q."/>
            <person name="Ye Y."/>
            <person name="Xu Y."/>
            <person name="Zhou H."/>
            <person name="Xiong C."/>
            <person name="Li S."/>
            <person name="Yu J."/>
            <person name="Hong S."/>
            <person name="Yu X."/>
            <person name="Zou P."/>
            <person name="Chen C."/>
            <person name="Chang X."/>
            <person name="Wang W."/>
            <person name="Lv Y."/>
            <person name="Sun Y."/>
            <person name="Ma L."/>
            <person name="Shen B."/>
            <person name="Zhu C."/>
        </authorList>
    </citation>
    <scope>NUCLEOTIDE SEQUENCE [LARGE SCALE GENOMIC DNA]</scope>
</reference>
<gene>
    <name evidence="2" type="ORF">ZHAS_00013335</name>
</gene>
<organism evidence="2">
    <name type="scientific">Anopheles sinensis</name>
    <name type="common">Mosquito</name>
    <dbReference type="NCBI Taxonomy" id="74873"/>
    <lineage>
        <taxon>Eukaryota</taxon>
        <taxon>Metazoa</taxon>
        <taxon>Ecdysozoa</taxon>
        <taxon>Arthropoda</taxon>
        <taxon>Hexapoda</taxon>
        <taxon>Insecta</taxon>
        <taxon>Pterygota</taxon>
        <taxon>Neoptera</taxon>
        <taxon>Endopterygota</taxon>
        <taxon>Diptera</taxon>
        <taxon>Nematocera</taxon>
        <taxon>Culicoidea</taxon>
        <taxon>Culicidae</taxon>
        <taxon>Anophelinae</taxon>
        <taxon>Anopheles</taxon>
    </lineage>
</organism>
<evidence type="ECO:0000313" key="4">
    <source>
        <dbReference type="Proteomes" id="UP000030765"/>
    </source>
</evidence>
<proteinExistence type="predicted"/>
<dbReference type="AlphaFoldDB" id="A0A084W595"/>
<evidence type="ECO:0000313" key="3">
    <source>
        <dbReference type="EnsemblMetazoa" id="ASIC013335-PA"/>
    </source>
</evidence>
<sequence length="116" mass="13488">MRHQRLGTARQTSRLFWEEPLARFQLATKSRRARTGRRVAKRRGKAIFLFPGFFSPSCLLWEAPESSPCRDPARPAQHPPNIRPTWKSTKPKKPLRPGLRACRQEVVAAHDLRHRD</sequence>
<dbReference type="EnsemblMetazoa" id="ASIC013335-RA">
    <property type="protein sequence ID" value="ASIC013335-PA"/>
    <property type="gene ID" value="ASIC013335"/>
</dbReference>
<dbReference type="Proteomes" id="UP000030765">
    <property type="component" value="Unassembled WGS sequence"/>
</dbReference>
<dbReference type="EMBL" id="ATLV01020545">
    <property type="status" value="NOT_ANNOTATED_CDS"/>
    <property type="molecule type" value="Genomic_DNA"/>
</dbReference>
<reference evidence="3" key="2">
    <citation type="submission" date="2020-05" db="UniProtKB">
        <authorList>
            <consortium name="EnsemblMetazoa"/>
        </authorList>
    </citation>
    <scope>IDENTIFICATION</scope>
</reference>